<gene>
    <name evidence="7" type="ORF">POTOM_023494</name>
</gene>
<keyword evidence="3 5" id="KW-1133">Transmembrane helix</keyword>
<comment type="caution">
    <text evidence="7">The sequence shown here is derived from an EMBL/GenBank/DDBJ whole genome shotgun (WGS) entry which is preliminary data.</text>
</comment>
<dbReference type="PANTHER" id="PTHR31234:SF4">
    <property type="entry name" value="EXPRESSED PROTEIN"/>
    <property type="match status" value="1"/>
</dbReference>
<dbReference type="InterPro" id="IPR044839">
    <property type="entry name" value="NDR1-like"/>
</dbReference>
<reference evidence="7" key="1">
    <citation type="journal article" date="2020" name="bioRxiv">
        <title>Hybrid origin of Populus tomentosa Carr. identified through genome sequencing and phylogenomic analysis.</title>
        <authorList>
            <person name="An X."/>
            <person name="Gao K."/>
            <person name="Chen Z."/>
            <person name="Li J."/>
            <person name="Yang X."/>
            <person name="Yang X."/>
            <person name="Zhou J."/>
            <person name="Guo T."/>
            <person name="Zhao T."/>
            <person name="Huang S."/>
            <person name="Miao D."/>
            <person name="Khan W.U."/>
            <person name="Rao P."/>
            <person name="Ye M."/>
            <person name="Lei B."/>
            <person name="Liao W."/>
            <person name="Wang J."/>
            <person name="Ji L."/>
            <person name="Li Y."/>
            <person name="Guo B."/>
            <person name="Mustafa N.S."/>
            <person name="Li S."/>
            <person name="Yun Q."/>
            <person name="Keller S.R."/>
            <person name="Mao J."/>
            <person name="Zhang R."/>
            <person name="Strauss S.H."/>
        </authorList>
    </citation>
    <scope>NUCLEOTIDE SEQUENCE</scope>
    <source>
        <strain evidence="7">GM15</strain>
        <tissue evidence="7">Leaf</tissue>
    </source>
</reference>
<protein>
    <recommendedName>
        <fullName evidence="6">Late embryogenesis abundant protein LEA-2 subgroup domain-containing protein</fullName>
    </recommendedName>
</protein>
<keyword evidence="8" id="KW-1185">Reference proteome</keyword>
<accession>A0A8X7ZTH4</accession>
<dbReference type="PANTHER" id="PTHR31234">
    <property type="entry name" value="LATE EMBRYOGENESIS ABUNDANT (LEA) HYDROXYPROLINE-RICH GLYCOPROTEIN FAMILY"/>
    <property type="match status" value="1"/>
</dbReference>
<organism evidence="7 8">
    <name type="scientific">Populus tomentosa</name>
    <name type="common">Chinese white poplar</name>
    <dbReference type="NCBI Taxonomy" id="118781"/>
    <lineage>
        <taxon>Eukaryota</taxon>
        <taxon>Viridiplantae</taxon>
        <taxon>Streptophyta</taxon>
        <taxon>Embryophyta</taxon>
        <taxon>Tracheophyta</taxon>
        <taxon>Spermatophyta</taxon>
        <taxon>Magnoliopsida</taxon>
        <taxon>eudicotyledons</taxon>
        <taxon>Gunneridae</taxon>
        <taxon>Pentapetalae</taxon>
        <taxon>rosids</taxon>
        <taxon>fabids</taxon>
        <taxon>Malpighiales</taxon>
        <taxon>Salicaceae</taxon>
        <taxon>Saliceae</taxon>
        <taxon>Populus</taxon>
    </lineage>
</organism>
<evidence type="ECO:0000256" key="5">
    <source>
        <dbReference type="SAM" id="Phobius"/>
    </source>
</evidence>
<dbReference type="InterPro" id="IPR004864">
    <property type="entry name" value="LEA_2"/>
</dbReference>
<dbReference type="Pfam" id="PF03168">
    <property type="entry name" value="LEA_2"/>
    <property type="match status" value="1"/>
</dbReference>
<dbReference type="GO" id="GO:0016020">
    <property type="term" value="C:membrane"/>
    <property type="evidence" value="ECO:0007669"/>
    <property type="project" value="UniProtKB-SubCell"/>
</dbReference>
<evidence type="ECO:0000313" key="8">
    <source>
        <dbReference type="Proteomes" id="UP000886885"/>
    </source>
</evidence>
<evidence type="ECO:0000256" key="2">
    <source>
        <dbReference type="ARBA" id="ARBA00022692"/>
    </source>
</evidence>
<evidence type="ECO:0000256" key="1">
    <source>
        <dbReference type="ARBA" id="ARBA00004167"/>
    </source>
</evidence>
<dbReference type="Proteomes" id="UP000886885">
    <property type="component" value="Chromosome 6A"/>
</dbReference>
<comment type="subcellular location">
    <subcellularLocation>
        <location evidence="1">Membrane</location>
        <topology evidence="1">Single-pass membrane protein</topology>
    </subcellularLocation>
</comment>
<evidence type="ECO:0000256" key="4">
    <source>
        <dbReference type="ARBA" id="ARBA00023136"/>
    </source>
</evidence>
<evidence type="ECO:0000256" key="3">
    <source>
        <dbReference type="ARBA" id="ARBA00022989"/>
    </source>
</evidence>
<evidence type="ECO:0000313" key="7">
    <source>
        <dbReference type="EMBL" id="KAG6772098.1"/>
    </source>
</evidence>
<name>A0A8X7ZTH4_POPTO</name>
<dbReference type="AlphaFoldDB" id="A0A8X7ZTH4"/>
<feature type="domain" description="Late embryogenesis abundant protein LEA-2 subgroup" evidence="6">
    <location>
        <begin position="92"/>
        <end position="186"/>
    </location>
</feature>
<sequence length="271" mass="30654">MTSKTSSVPYTSLPSHPDSYPQNVIVLSYYHRPPNHILRRCLLFTTAILLLSAAVYLLYPSDPAIQISRIKLNHIRVNSSPELTLDVSFSLTIKVQNRDFFSLDYDSLVVSVGYRGRELGFVNSKGGKIRARRSSYVDARLDLNGLEVIKDVFYLIQDLARGVIIFDTDTQVKGDLGLLLFKIPINGRVSCQVFVNTNNQTVEHQDCYPQILYHPSGFANFELLSDLFSDLGISAYQADCLELDKLKVGCWSYSIGENEYFVLRIKMVYCA</sequence>
<keyword evidence="2 5" id="KW-0812">Transmembrane</keyword>
<dbReference type="GO" id="GO:0098542">
    <property type="term" value="P:defense response to other organism"/>
    <property type="evidence" value="ECO:0007669"/>
    <property type="project" value="InterPro"/>
</dbReference>
<feature type="transmembrane region" description="Helical" evidence="5">
    <location>
        <begin position="41"/>
        <end position="59"/>
    </location>
</feature>
<proteinExistence type="predicted"/>
<evidence type="ECO:0000259" key="6">
    <source>
        <dbReference type="Pfam" id="PF03168"/>
    </source>
</evidence>
<keyword evidence="4 5" id="KW-0472">Membrane</keyword>
<dbReference type="OrthoDB" id="1917236at2759"/>
<dbReference type="EMBL" id="JAAWWB010000011">
    <property type="protein sequence ID" value="KAG6772098.1"/>
    <property type="molecule type" value="Genomic_DNA"/>
</dbReference>